<evidence type="ECO:0000313" key="5">
    <source>
        <dbReference type="EMBL" id="GEU94153.1"/>
    </source>
</evidence>
<evidence type="ECO:0000256" key="2">
    <source>
        <dbReference type="ARBA" id="ARBA00022801"/>
    </source>
</evidence>
<dbReference type="InterPro" id="IPR057670">
    <property type="entry name" value="SH3_retrovirus"/>
</dbReference>
<accession>A0A6L2P6U5</accession>
<feature type="region of interest" description="Disordered" evidence="3">
    <location>
        <begin position="883"/>
        <end position="908"/>
    </location>
</feature>
<sequence>MAGLSFRMFKIDRIEDKGTMHRVQAKLVIEELRTELGMLIQDKQGRLSATTATSHRKELHSTQETTEPRDLALNVDNMFQADDCDALDSDVDEAPTTQTLFMANLSSADLVYDEASPSYDLDVLSELNYVVDSHTGYRSDSNMILYDQFKLTEREQDIDEQFRIVITDRNIKEENLKKELHSVKMQLASTINHNKSMVEEIMSLKNNFKQKENQYLEEFLDMKALKENVEHKLFKPDQSLQTVHMLCKPKLYYDEQRKAAIGYKSPLCLARAKQVQPALYNGHEIIKTDHVPAVVHNLEDTLGIAKITPYVSLVQSKPPDYSKENFLMTFTPQTQLTPEQIFWSKDVLEMKTEAVKEQAKAAKPVKALTVYPPNTPIKLVPRTTTLLTENENLKVQINANLKYLTIDSITPKVLAPGMYAINVEPIPPRLRNNREVHLDYLKHLKESVATLREIVEEAKVERPLDRSVASLAFTPNTLRNSQNMQLCDSDLEVAFSKHSCYVRDSDGVELIKVMRTPRQNDVVERRNRTLVEAARTMLISSKAPMFLWAKSVATACYTQNRSLIHTRHNKMTYELVHNKKPALTFLCVFGALCYPKNDNEVLGKLQPTSYIGIFIGYAPSRKGYRIYNKRTRRIMETIHIQFDELSEPMAPVQLTPYVPFTNKDLEILFQPIFDEYLKPPPVDRPVSPTLAVPVPVNSVGVAAESTLMDEKSFAPVDNAPFINIFSLKPTSAAASSGDASSANSTYVTQTLLYLRKQSKDQPINNIIGNPSRSVSTRKQLATDALCKNMTIYQMDVKTTILNGKLKEEVYVRQPNGFVDPDHPTHVYRLKKALYGLKKQVSSKSDILAVSGIGMSSTVPTGRYVVPNGRVIVTTGRYVVPAGSDNDSDNASIHNEATNTQQEPNNQPRIITTVSNNNAKFPYLKKDEYEVWAMKMEYWIINNDMNIWKVIQNGNNMKRTGRDHDVRITILYPTTAEEHIAVQRESKARTTLLQSIHDDYVALTLKTKGGLEFLSFDDLYYKLKTLEVDVKGCSTFSSSQSAGQVTLHLSSNVIKDVLQSFVADTEPEQQLAYEDLEQIEKLDLEEMDLKWQMAMLSVKVHKFEQKARRKIDFDKKESARAKGENDKQRYSSFKIKEIGKKEEDSKALIIVDTLVDWTNHDSGSDGVIAAKEFGKITGCDSEDAIKDSAAKLYNLITGAHSEVANITGDAGEFGLMGVTSELTLEDKIRVLSIELENTSNLLKHSERINADVETAKKDLQTKFDNQLAQTKKWRNSSKNLFKLIDSSMSVRTKVGLGFTNYISENELGWDDSAFSVFTTNSEDVEGRPIFHRFSKTDSMKVVPPPLTGDYTSLSDHTNLDESQMSYGTKSSTFCDPKYVPNDFVFCDNSDKSSEVNTYEFASSDSSVKSSEHKPTDSTSCASTSSVSTSVNEAEIESNVGTPIKEPISYLVSLVIVLIRMNTLLGLLVIRMVILIKSQDYDFYEKQMANKTVGIGVGPAVRPQSVPTGKPKVTPVPTGKPKVTPVSTGKQKVTPVPTGKTKVTPVPTGKPKVTPVPTGSPNRPFLVPTNRGYSPSVISGKQHKASYKAINAVSSISEPLQLLHMDLFGPTSIRSIDHKYYCLVITDDYSRFCWVFFLAHKDETYLILKNFINLVENQLNKKVKAIRCDNGTEIKNAHMIELCGSKRIKREHSNPRTPQQNRVTERKNRTLIEAARTMLADSKLPTMFWTKAVRTACYDLNRVSVTSPHNKTPYALLTGNIPSVSHFKPFGCHVTILNTSDHLGKFDGKADEGYIVGYSVSNKAYRVYNVPNKRVEESINLWFLKEKPNVQGLGHEWYFDLDYLTDSLSYRYVSANQPASTQGATTNSASIQADDSDSNCDEQVIIIPSYPSHNIHRTQPIDTPGDKVDDSSFPPALGTANDAEDLQTPQSAKLVPPDCIPVPTGKVPVPTGSLPVPTSSIPVPAAAIIVPTDDVPVHTSSSTDLIFDNDPTTSFSCPSDLGNHNPSPGIFSPLSYDDDFGATLNNVASTVDALEDLSWVDAMQEEMQQFKFQNEWVLIDLPTGKYAIGTKWILKNKRDTKGIVVHNKARLVSQGHRQEEGIDYDEVFAPVARIEAIRLFLAFASYMGFLVYQMDVKNPQYPKKVYKVVKALYGLHQAPRAWYGTLSTFLLKHGYRRGTINKTLFLKKKNRDIILVQVYVDDIIFGYIKKTWCDEFEALMKGEFQMSAMGELTFFLGPQLHPMKLQSLSPVNVHLYRSMIGSLMYLTASRPDIMFAVSACSRHQVTPTTSNLKAVKKIFKYLKGQPKLGLWYPKESPLVFEDYSDSDYAGANRDRKSATGGCQFLGRRLISWQCKNQTIMATSSTEAEYVAAANCCGQKVHSLEAELHDHKRLFKDVVGKLVKKVKTLEVKLKTKKRKMVVSDSDQEDDNTQDVDLDALRALVNATVAVDLDIPSGSTSQIPAVSPCAPSAVPPSDSAVPFGTSAILAAASAVTIGDSTVPTGSPNVPAAVTSSDVPAGVSCKGKSLMLDDDIPVKARTFKQMEKDRLGEEAAKWLHDKEMAQMERERAEAAQVEANASLSKTLLGDDVSEDNFLARMAALIKKKRQALAEQLFKESQTLKRPVPVLEEPFTKRPKSPKAPTPSMHAVPISPAVSSPPSSRTRRKSISQKHMHKPKSTLPKLDLDAPAQTFLKVVVNEDSDDEVWSAVVGWEILPTPLGAINALYHIDGSTKHFSTLRQILYMVDRQDLMKLYGLVVQYYETHLIAGAGMLFWGDLQVLFDSQAGGKGSCVWQNQHLKEIRSWKLYTISKIHVLETVSGEVLSMFTDVSYPLSVTLMERMLMHNLEIYSNIVGNDLTIAEQLIQFIKNQLVAA</sequence>
<dbReference type="GO" id="GO:0003676">
    <property type="term" value="F:nucleic acid binding"/>
    <property type="evidence" value="ECO:0007669"/>
    <property type="project" value="InterPro"/>
</dbReference>
<dbReference type="PANTHER" id="PTHR42648">
    <property type="entry name" value="TRANSPOSASE, PUTATIVE-RELATED"/>
    <property type="match status" value="1"/>
</dbReference>
<dbReference type="PROSITE" id="PS50994">
    <property type="entry name" value="INTEGRASE"/>
    <property type="match status" value="1"/>
</dbReference>
<dbReference type="GO" id="GO:0016787">
    <property type="term" value="F:hydrolase activity"/>
    <property type="evidence" value="ECO:0007669"/>
    <property type="project" value="UniProtKB-KW"/>
</dbReference>
<dbReference type="InterPro" id="IPR039537">
    <property type="entry name" value="Retrotran_Ty1/copia-like"/>
</dbReference>
<dbReference type="InterPro" id="IPR013103">
    <property type="entry name" value="RVT_2"/>
</dbReference>
<comment type="caution">
    <text evidence="5">The sequence shown here is derived from an EMBL/GenBank/DDBJ whole genome shotgun (WGS) entry which is preliminary data.</text>
</comment>
<feature type="compositionally biased region" description="Basic residues" evidence="3">
    <location>
        <begin position="2659"/>
        <end position="2674"/>
    </location>
</feature>
<dbReference type="GO" id="GO:0015074">
    <property type="term" value="P:DNA integration"/>
    <property type="evidence" value="ECO:0007669"/>
    <property type="project" value="InterPro"/>
</dbReference>
<feature type="compositionally biased region" description="Low complexity" evidence="3">
    <location>
        <begin position="1504"/>
        <end position="1557"/>
    </location>
</feature>
<dbReference type="Pfam" id="PF07727">
    <property type="entry name" value="RVT_2"/>
    <property type="match status" value="3"/>
</dbReference>
<gene>
    <name evidence="5" type="ORF">Tci_066131</name>
</gene>
<protein>
    <recommendedName>
        <fullName evidence="4">Integrase catalytic domain-containing protein</fullName>
    </recommendedName>
</protein>
<evidence type="ECO:0000256" key="1">
    <source>
        <dbReference type="ARBA" id="ARBA00022723"/>
    </source>
</evidence>
<feature type="compositionally biased region" description="Polar residues" evidence="3">
    <location>
        <begin position="1855"/>
        <end position="1871"/>
    </location>
</feature>
<dbReference type="Pfam" id="PF00665">
    <property type="entry name" value="rve"/>
    <property type="match status" value="1"/>
</dbReference>
<evidence type="ECO:0000256" key="3">
    <source>
        <dbReference type="SAM" id="MobiDB-lite"/>
    </source>
</evidence>
<dbReference type="SUPFAM" id="SSF56672">
    <property type="entry name" value="DNA/RNA polymerases"/>
    <property type="match status" value="1"/>
</dbReference>
<keyword evidence="1" id="KW-0479">Metal-binding</keyword>
<dbReference type="CDD" id="cd09272">
    <property type="entry name" value="RNase_HI_RT_Ty1"/>
    <property type="match status" value="1"/>
</dbReference>
<dbReference type="Gene3D" id="3.30.420.10">
    <property type="entry name" value="Ribonuclease H-like superfamily/Ribonuclease H"/>
    <property type="match status" value="2"/>
</dbReference>
<feature type="region of interest" description="Disordered" evidence="3">
    <location>
        <begin position="2623"/>
        <end position="2678"/>
    </location>
</feature>
<feature type="region of interest" description="Disordered" evidence="3">
    <location>
        <begin position="1855"/>
        <end position="1875"/>
    </location>
</feature>
<reference evidence="5" key="1">
    <citation type="journal article" date="2019" name="Sci. Rep.">
        <title>Draft genome of Tanacetum cinerariifolium, the natural source of mosquito coil.</title>
        <authorList>
            <person name="Yamashiro T."/>
            <person name="Shiraishi A."/>
            <person name="Satake H."/>
            <person name="Nakayama K."/>
        </authorList>
    </citation>
    <scope>NUCLEOTIDE SEQUENCE</scope>
</reference>
<name>A0A6L2P6U5_TANCI</name>
<dbReference type="InterPro" id="IPR043502">
    <property type="entry name" value="DNA/RNA_pol_sf"/>
</dbReference>
<feature type="compositionally biased region" description="Low complexity" evidence="3">
    <location>
        <begin position="2645"/>
        <end position="2658"/>
    </location>
</feature>
<keyword evidence="2" id="KW-0378">Hydrolase</keyword>
<dbReference type="EMBL" id="BKCJ010011010">
    <property type="protein sequence ID" value="GEU94153.1"/>
    <property type="molecule type" value="Genomic_DNA"/>
</dbReference>
<evidence type="ECO:0000259" key="4">
    <source>
        <dbReference type="PROSITE" id="PS50994"/>
    </source>
</evidence>
<feature type="compositionally biased region" description="Polar residues" evidence="3">
    <location>
        <begin position="888"/>
        <end position="908"/>
    </location>
</feature>
<feature type="region of interest" description="Disordered" evidence="3">
    <location>
        <begin position="1891"/>
        <end position="1927"/>
    </location>
</feature>
<dbReference type="InterPro" id="IPR012337">
    <property type="entry name" value="RNaseH-like_sf"/>
</dbReference>
<proteinExistence type="predicted"/>
<feature type="domain" description="Integrase catalytic" evidence="4">
    <location>
        <begin position="1593"/>
        <end position="1759"/>
    </location>
</feature>
<dbReference type="SUPFAM" id="SSF53098">
    <property type="entry name" value="Ribonuclease H-like"/>
    <property type="match status" value="2"/>
</dbReference>
<dbReference type="GO" id="GO:0046872">
    <property type="term" value="F:metal ion binding"/>
    <property type="evidence" value="ECO:0007669"/>
    <property type="project" value="UniProtKB-KW"/>
</dbReference>
<dbReference type="PANTHER" id="PTHR42648:SF32">
    <property type="entry name" value="RIBONUCLEASE H-LIKE DOMAIN, GAG-PRE-INTEGRASE DOMAIN PROTEIN-RELATED"/>
    <property type="match status" value="1"/>
</dbReference>
<dbReference type="Pfam" id="PF25597">
    <property type="entry name" value="SH3_retrovirus"/>
    <property type="match status" value="2"/>
</dbReference>
<feature type="region of interest" description="Disordered" evidence="3">
    <location>
        <begin position="1500"/>
        <end position="1564"/>
    </location>
</feature>
<organism evidence="5">
    <name type="scientific">Tanacetum cinerariifolium</name>
    <name type="common">Dalmatian daisy</name>
    <name type="synonym">Chrysanthemum cinerariifolium</name>
    <dbReference type="NCBI Taxonomy" id="118510"/>
    <lineage>
        <taxon>Eukaryota</taxon>
        <taxon>Viridiplantae</taxon>
        <taxon>Streptophyta</taxon>
        <taxon>Embryophyta</taxon>
        <taxon>Tracheophyta</taxon>
        <taxon>Spermatophyta</taxon>
        <taxon>Magnoliopsida</taxon>
        <taxon>eudicotyledons</taxon>
        <taxon>Gunneridae</taxon>
        <taxon>Pentapetalae</taxon>
        <taxon>asterids</taxon>
        <taxon>campanulids</taxon>
        <taxon>Asterales</taxon>
        <taxon>Asteraceae</taxon>
        <taxon>Asteroideae</taxon>
        <taxon>Anthemideae</taxon>
        <taxon>Anthemidinae</taxon>
        <taxon>Tanacetum</taxon>
    </lineage>
</organism>
<feature type="compositionally biased region" description="Low complexity" evidence="3">
    <location>
        <begin position="1415"/>
        <end position="1426"/>
    </location>
</feature>
<dbReference type="InterPro" id="IPR001584">
    <property type="entry name" value="Integrase_cat-core"/>
</dbReference>
<feature type="region of interest" description="Disordered" evidence="3">
    <location>
        <begin position="1402"/>
        <end position="1426"/>
    </location>
</feature>
<dbReference type="InterPro" id="IPR036397">
    <property type="entry name" value="RNaseH_sf"/>
</dbReference>